<comment type="similarity">
    <text evidence="5">Belongs to the ARL2BP family.</text>
</comment>
<evidence type="ECO:0000256" key="3">
    <source>
        <dbReference type="ARBA" id="ARBA00004300"/>
    </source>
</evidence>
<dbReference type="GO" id="GO:0005634">
    <property type="term" value="C:nucleus"/>
    <property type="evidence" value="ECO:0007669"/>
    <property type="project" value="UniProtKB-SubCell"/>
</dbReference>
<evidence type="ECO:0000256" key="9">
    <source>
        <dbReference type="ARBA" id="ARBA00023128"/>
    </source>
</evidence>
<evidence type="ECO:0000256" key="6">
    <source>
        <dbReference type="ARBA" id="ARBA00014849"/>
    </source>
</evidence>
<dbReference type="InterPro" id="IPR038849">
    <property type="entry name" value="ARL2BP"/>
</dbReference>
<dbReference type="AlphaFoldDB" id="A0A0L0H9P8"/>
<reference evidence="14 15" key="1">
    <citation type="submission" date="2009-08" db="EMBL/GenBank/DDBJ databases">
        <title>The Genome Sequence of Spizellomyces punctatus strain DAOM BR117.</title>
        <authorList>
            <consortium name="The Broad Institute Genome Sequencing Platform"/>
            <person name="Russ C."/>
            <person name="Cuomo C."/>
            <person name="Shea T."/>
            <person name="Young S.K."/>
            <person name="Zeng Q."/>
            <person name="Koehrsen M."/>
            <person name="Haas B."/>
            <person name="Borodovsky M."/>
            <person name="Guigo R."/>
            <person name="Alvarado L."/>
            <person name="Berlin A."/>
            <person name="Bochicchio J."/>
            <person name="Borenstein D."/>
            <person name="Chapman S."/>
            <person name="Chen Z."/>
            <person name="Engels R."/>
            <person name="Freedman E."/>
            <person name="Gellesch M."/>
            <person name="Goldberg J."/>
            <person name="Griggs A."/>
            <person name="Gujja S."/>
            <person name="Heiman D."/>
            <person name="Hepburn T."/>
            <person name="Howarth C."/>
            <person name="Jen D."/>
            <person name="Larson L."/>
            <person name="Lewis B."/>
            <person name="Mehta T."/>
            <person name="Park D."/>
            <person name="Pearson M."/>
            <person name="Roberts A."/>
            <person name="Saif S."/>
            <person name="Shenoy N."/>
            <person name="Sisk P."/>
            <person name="Stolte C."/>
            <person name="Sykes S."/>
            <person name="Thomson T."/>
            <person name="Walk T."/>
            <person name="White J."/>
            <person name="Yandava C."/>
            <person name="Burger G."/>
            <person name="Gray M.W."/>
            <person name="Holland P.W.H."/>
            <person name="King N."/>
            <person name="Lang F.B.F."/>
            <person name="Roger A.J."/>
            <person name="Ruiz-Trillo I."/>
            <person name="Lander E."/>
            <person name="Nusbaum C."/>
        </authorList>
    </citation>
    <scope>NUCLEOTIDE SEQUENCE [LARGE SCALE GENOMIC DNA]</scope>
    <source>
        <strain evidence="14 15">DAOM BR117</strain>
    </source>
</reference>
<evidence type="ECO:0000313" key="14">
    <source>
        <dbReference type="EMBL" id="KNC97624.1"/>
    </source>
</evidence>
<dbReference type="eggNOG" id="ENOG502RYJD">
    <property type="taxonomic scope" value="Eukaryota"/>
</dbReference>
<protein>
    <recommendedName>
        <fullName evidence="6">ADP-ribosylation factor-like protein 2-binding protein</fullName>
    </recommendedName>
</protein>
<dbReference type="GeneID" id="27690340"/>
<evidence type="ECO:0000256" key="11">
    <source>
        <dbReference type="ARBA" id="ARBA00023242"/>
    </source>
</evidence>
<keyword evidence="15" id="KW-1185">Reference proteome</keyword>
<dbReference type="Pfam" id="PF11527">
    <property type="entry name" value="ARL2_Bind_BART"/>
    <property type="match status" value="1"/>
</dbReference>
<evidence type="ECO:0000256" key="12">
    <source>
        <dbReference type="ARBA" id="ARBA00023273"/>
    </source>
</evidence>
<evidence type="ECO:0000313" key="15">
    <source>
        <dbReference type="Proteomes" id="UP000053201"/>
    </source>
</evidence>
<gene>
    <name evidence="14" type="ORF">SPPG_07092</name>
</gene>
<dbReference type="GO" id="GO:0051457">
    <property type="term" value="P:maintenance of protein location in nucleus"/>
    <property type="evidence" value="ECO:0007669"/>
    <property type="project" value="TreeGrafter"/>
</dbReference>
<evidence type="ECO:0000256" key="5">
    <source>
        <dbReference type="ARBA" id="ARBA00009880"/>
    </source>
</evidence>
<keyword evidence="11" id="KW-0539">Nucleus</keyword>
<name>A0A0L0H9P8_SPIPD</name>
<dbReference type="InParanoid" id="A0A0L0H9P8"/>
<evidence type="ECO:0000256" key="7">
    <source>
        <dbReference type="ARBA" id="ARBA00022490"/>
    </source>
</evidence>
<dbReference type="PANTHER" id="PTHR15487:SF4">
    <property type="entry name" value="ADP-RIBOSYLATION FACTOR-LIKE PROTEIN 2-BINDING PROTEIN"/>
    <property type="match status" value="1"/>
</dbReference>
<organism evidence="14 15">
    <name type="scientific">Spizellomyces punctatus (strain DAOM BR117)</name>
    <dbReference type="NCBI Taxonomy" id="645134"/>
    <lineage>
        <taxon>Eukaryota</taxon>
        <taxon>Fungi</taxon>
        <taxon>Fungi incertae sedis</taxon>
        <taxon>Chytridiomycota</taxon>
        <taxon>Chytridiomycota incertae sedis</taxon>
        <taxon>Chytridiomycetes</taxon>
        <taxon>Spizellomycetales</taxon>
        <taxon>Spizellomycetaceae</taxon>
        <taxon>Spizellomyces</taxon>
    </lineage>
</organism>
<evidence type="ECO:0000256" key="8">
    <source>
        <dbReference type="ARBA" id="ARBA00023069"/>
    </source>
</evidence>
<keyword evidence="9" id="KW-0496">Mitochondrion</keyword>
<evidence type="ECO:0000256" key="2">
    <source>
        <dbReference type="ARBA" id="ARBA00004123"/>
    </source>
</evidence>
<dbReference type="InterPro" id="IPR042541">
    <property type="entry name" value="BART_sf"/>
</dbReference>
<feature type="domain" description="BART" evidence="13">
    <location>
        <begin position="34"/>
        <end position="146"/>
    </location>
</feature>
<dbReference type="InterPro" id="IPR023379">
    <property type="entry name" value="BART_dom"/>
</dbReference>
<dbReference type="RefSeq" id="XP_016605664.1">
    <property type="nucleotide sequence ID" value="XM_016755273.1"/>
</dbReference>
<keyword evidence="8" id="KW-0969">Cilium</keyword>
<dbReference type="PANTHER" id="PTHR15487">
    <property type="entry name" value="ADP-RIBOSYLATION FACTOR-LIKE PROTEIN 2-BINDING PROTEIN"/>
    <property type="match status" value="1"/>
</dbReference>
<dbReference type="STRING" id="645134.A0A0L0H9P8"/>
<dbReference type="Proteomes" id="UP000053201">
    <property type="component" value="Unassembled WGS sequence"/>
</dbReference>
<keyword evidence="7" id="KW-0963">Cytoplasm</keyword>
<dbReference type="VEuPathDB" id="FungiDB:SPPG_07092"/>
<evidence type="ECO:0000256" key="10">
    <source>
        <dbReference type="ARBA" id="ARBA00023212"/>
    </source>
</evidence>
<evidence type="ECO:0000256" key="1">
    <source>
        <dbReference type="ARBA" id="ARBA00004120"/>
    </source>
</evidence>
<dbReference type="OMA" id="CILEIIM"/>
<dbReference type="GO" id="GO:0005758">
    <property type="term" value="C:mitochondrial intermembrane space"/>
    <property type="evidence" value="ECO:0007669"/>
    <property type="project" value="UniProtKB-SubCell"/>
</dbReference>
<dbReference type="OrthoDB" id="302784at2759"/>
<accession>A0A0L0H9P8</accession>
<evidence type="ECO:0000259" key="13">
    <source>
        <dbReference type="Pfam" id="PF11527"/>
    </source>
</evidence>
<comment type="subcellular location">
    <subcellularLocation>
        <location evidence="1">Cytoplasm</location>
        <location evidence="1">Cytoskeleton</location>
        <location evidence="1">Cilium basal body</location>
    </subcellularLocation>
    <subcellularLocation>
        <location evidence="3">Cytoplasm</location>
        <location evidence="3">Cytoskeleton</location>
        <location evidence="3">Microtubule organizing center</location>
        <location evidence="3">Centrosome</location>
    </subcellularLocation>
    <subcellularLocation>
        <location evidence="4">Mitochondrion intermembrane space</location>
    </subcellularLocation>
    <subcellularLocation>
        <location evidence="2">Nucleus</location>
    </subcellularLocation>
</comment>
<keyword evidence="10" id="KW-0206">Cytoskeleton</keyword>
<evidence type="ECO:0000256" key="4">
    <source>
        <dbReference type="ARBA" id="ARBA00004569"/>
    </source>
</evidence>
<dbReference type="Gene3D" id="1.20.1520.10">
    <property type="entry name" value="ADP-ribosylation factor-like 2-binding protein, domain"/>
    <property type="match status" value="1"/>
</dbReference>
<dbReference type="EMBL" id="KQ257463">
    <property type="protein sequence ID" value="KNC97624.1"/>
    <property type="molecule type" value="Genomic_DNA"/>
</dbReference>
<sequence length="183" mass="20542">MAATAKYNEPIQNIQFLEEDMVLASETNAQDATFDSIVGELEDMLMDPYFISLQESLLSENCHHFTDDEENKLVYMDVFQQYVSKLEQFIEKRLKSRLPGFSMADFMGMIKNRPEQLDGDVFDVLSSLADFNAFKDLILSYKNEQQGLSLDLSDLLAVQGTGSSSGAMAVAAERPGRRSKVVT</sequence>
<keyword evidence="12" id="KW-0966">Cell projection</keyword>
<proteinExistence type="inferred from homology"/>